<evidence type="ECO:0000313" key="13">
    <source>
        <dbReference type="EMBL" id="KAF2019462.1"/>
    </source>
</evidence>
<dbReference type="InterPro" id="IPR001926">
    <property type="entry name" value="TrpB-like_PALP"/>
</dbReference>
<feature type="domain" description="Tryptophan synthase beta chain-like PALP" evidence="11">
    <location>
        <begin position="37"/>
        <end position="343"/>
    </location>
</feature>
<dbReference type="AlphaFoldDB" id="A0A6A5Y1U1"/>
<dbReference type="InterPro" id="IPR010182">
    <property type="entry name" value="ArgE/DapE"/>
</dbReference>
<evidence type="ECO:0000256" key="3">
    <source>
        <dbReference type="ARBA" id="ARBA00005130"/>
    </source>
</evidence>
<dbReference type="Gene3D" id="3.40.50.1100">
    <property type="match status" value="2"/>
</dbReference>
<dbReference type="GeneID" id="54282316"/>
<comment type="similarity">
    <text evidence="4">Belongs to the peptidase M20A family.</text>
</comment>
<dbReference type="EC" id="3.5.1.18" evidence="5"/>
<dbReference type="InterPro" id="IPR036264">
    <property type="entry name" value="Bact_exopeptidase_dim_dom"/>
</dbReference>
<comment type="catalytic activity">
    <reaction evidence="10">
        <text>N-succinyl-(2S,6S)-2,6-diaminopimelate + H2O = (2S,6S)-2,6-diaminopimelate + succinate</text>
        <dbReference type="Rhea" id="RHEA:22608"/>
        <dbReference type="ChEBI" id="CHEBI:15377"/>
        <dbReference type="ChEBI" id="CHEBI:30031"/>
        <dbReference type="ChEBI" id="CHEBI:57609"/>
        <dbReference type="ChEBI" id="CHEBI:58087"/>
        <dbReference type="EC" id="3.5.1.18"/>
    </reaction>
</comment>
<evidence type="ECO:0000256" key="9">
    <source>
        <dbReference type="ARBA" id="ARBA00023285"/>
    </source>
</evidence>
<dbReference type="InterPro" id="IPR036052">
    <property type="entry name" value="TrpB-like_PALP_sf"/>
</dbReference>
<dbReference type="Pfam" id="PF07687">
    <property type="entry name" value="M20_dimer"/>
    <property type="match status" value="1"/>
</dbReference>
<accession>A0A6A5Y1U1</accession>
<evidence type="ECO:0000256" key="4">
    <source>
        <dbReference type="ARBA" id="ARBA00006247"/>
    </source>
</evidence>
<dbReference type="Pfam" id="PF00291">
    <property type="entry name" value="PALP"/>
    <property type="match status" value="1"/>
</dbReference>
<dbReference type="SUPFAM" id="SSF55031">
    <property type="entry name" value="Bacterial exopeptidase dimerisation domain"/>
    <property type="match status" value="1"/>
</dbReference>
<evidence type="ECO:0000256" key="10">
    <source>
        <dbReference type="ARBA" id="ARBA00051301"/>
    </source>
</evidence>
<evidence type="ECO:0000259" key="12">
    <source>
        <dbReference type="Pfam" id="PF07687"/>
    </source>
</evidence>
<keyword evidence="9" id="KW-0170">Cobalt</keyword>
<comment type="cofactor">
    <cofactor evidence="2">
        <name>Zn(2+)</name>
        <dbReference type="ChEBI" id="CHEBI:29105"/>
    </cofactor>
</comment>
<dbReference type="GO" id="GO:0009089">
    <property type="term" value="P:lysine biosynthetic process via diaminopimelate"/>
    <property type="evidence" value="ECO:0007669"/>
    <property type="project" value="UniProtKB-UniPathway"/>
</dbReference>
<sequence length="750" mass="80410">MSSLARKPLFRPHVESWHSTPTKSVDDAFRFHQSLPDYKPTPLVSLASVAKEIGVRAVYIKDESSRFGLPSFKVLGASWGTYRALAEKLNLPVDADLDTVRQAASTQGIKLYAATDGNHGRAVAWMGKLLGLPSVIMVPAGMHQSTISLIESEGADVIVSHGDYDQAVQEAYTAANSEGGILIQDFAFGDYQEVAQWIVDGYQTMMQETQDQLQGDKADLVIVPAGVGSFAQSAVSHFRQPGSSTKVLTVEPDTAACLRKSFESGKLTAISTTPTIMAGLDCGTPSSISWPMLREGVWGSITVSDFEAHVATDDIQSFGVSAGPCGGSTLAALRRLCSSDKTKLGLDHNSVVVLPCTEGMREYTLPLDVAIDDPIKLTQQLVQINSANPGMGSIPGPGETELARYIAAWLEHRDIEAHWVEPTKGRPSIVGVSRGTGKGKSLMFNGHIDTVTLGGYEGDPLSGEIKDGKIYGRGAADMKCGIAASMVALAKSKQLRLAGDVIFAGVADEENLSIGTEDILKAGWRADAAIVCEPTNLSLVNTHKGFVWLEVDIHGVAAHGSRADLGIDAITKAGHFLVALDRHSDELRKSRDDSSVGPPTIHASMIKGGEEASSYPAICTLTIERRTLPGETSTLVEQELRNILDKIKGSVKDFNFDIRVTFERPSFELPRDHPFCNMVSNILGQSSGEKKEFEAVPYWTDCALLAEKGISTLLWGPVGDGLHGKEEWAGAESVNVVTAGLTSIAEEFCK</sequence>
<dbReference type="Pfam" id="PF01546">
    <property type="entry name" value="Peptidase_M20"/>
    <property type="match status" value="1"/>
</dbReference>
<feature type="domain" description="Peptidase M20 dimerisation" evidence="12">
    <location>
        <begin position="542"/>
        <end position="648"/>
    </location>
</feature>
<comment type="pathway">
    <text evidence="3">Amino-acid biosynthesis; L-lysine biosynthesis via DAP pathway; LL-2,6-diaminopimelate from (S)-tetrahydrodipicolinate (succinylase route): step 3/3.</text>
</comment>
<dbReference type="Gene3D" id="3.40.630.10">
    <property type="entry name" value="Zn peptidases"/>
    <property type="match status" value="1"/>
</dbReference>
<evidence type="ECO:0000256" key="2">
    <source>
        <dbReference type="ARBA" id="ARBA00001947"/>
    </source>
</evidence>
<reference evidence="13" key="1">
    <citation type="journal article" date="2020" name="Stud. Mycol.">
        <title>101 Dothideomycetes genomes: a test case for predicting lifestyles and emergence of pathogens.</title>
        <authorList>
            <person name="Haridas S."/>
            <person name="Albert R."/>
            <person name="Binder M."/>
            <person name="Bloem J."/>
            <person name="Labutti K."/>
            <person name="Salamov A."/>
            <person name="Andreopoulos B."/>
            <person name="Baker S."/>
            <person name="Barry K."/>
            <person name="Bills G."/>
            <person name="Bluhm B."/>
            <person name="Cannon C."/>
            <person name="Castanera R."/>
            <person name="Culley D."/>
            <person name="Daum C."/>
            <person name="Ezra D."/>
            <person name="Gonzalez J."/>
            <person name="Henrissat B."/>
            <person name="Kuo A."/>
            <person name="Liang C."/>
            <person name="Lipzen A."/>
            <person name="Lutzoni F."/>
            <person name="Magnuson J."/>
            <person name="Mondo S."/>
            <person name="Nolan M."/>
            <person name="Ohm R."/>
            <person name="Pangilinan J."/>
            <person name="Park H.-J."/>
            <person name="Ramirez L."/>
            <person name="Alfaro M."/>
            <person name="Sun H."/>
            <person name="Tritt A."/>
            <person name="Yoshinaga Y."/>
            <person name="Zwiers L.-H."/>
            <person name="Turgeon B."/>
            <person name="Goodwin S."/>
            <person name="Spatafora J."/>
            <person name="Crous P."/>
            <person name="Grigoriev I."/>
        </authorList>
    </citation>
    <scope>NUCLEOTIDE SEQUENCE</scope>
    <source>
        <strain evidence="13">CBS 175.79</strain>
    </source>
</reference>
<evidence type="ECO:0000256" key="1">
    <source>
        <dbReference type="ARBA" id="ARBA00001941"/>
    </source>
</evidence>
<dbReference type="PROSITE" id="PS00758">
    <property type="entry name" value="ARGE_DAPE_CPG2_1"/>
    <property type="match status" value="1"/>
</dbReference>
<evidence type="ECO:0000256" key="6">
    <source>
        <dbReference type="ARBA" id="ARBA00016853"/>
    </source>
</evidence>
<dbReference type="NCBIfam" id="NF006058">
    <property type="entry name" value="PRK08206.1"/>
    <property type="match status" value="1"/>
</dbReference>
<dbReference type="Gene3D" id="3.30.70.360">
    <property type="match status" value="1"/>
</dbReference>
<comment type="cofactor">
    <cofactor evidence="1">
        <name>Co(2+)</name>
        <dbReference type="ChEBI" id="CHEBI:48828"/>
    </cofactor>
</comment>
<dbReference type="RefSeq" id="XP_033387801.1">
    <property type="nucleotide sequence ID" value="XM_033524919.1"/>
</dbReference>
<keyword evidence="14" id="KW-1185">Reference proteome</keyword>
<dbReference type="SUPFAM" id="SSF53686">
    <property type="entry name" value="Tryptophan synthase beta subunit-like PLP-dependent enzymes"/>
    <property type="match status" value="1"/>
</dbReference>
<dbReference type="UniPathway" id="UPA00034">
    <property type="reaction ID" value="UER00021"/>
</dbReference>
<evidence type="ECO:0000259" key="11">
    <source>
        <dbReference type="Pfam" id="PF00291"/>
    </source>
</evidence>
<gene>
    <name evidence="13" type="ORF">BU24DRAFT_386367</name>
</gene>
<proteinExistence type="inferred from homology"/>
<evidence type="ECO:0000256" key="5">
    <source>
        <dbReference type="ARBA" id="ARBA00011921"/>
    </source>
</evidence>
<dbReference type="PANTHER" id="PTHR42937">
    <property type="match status" value="1"/>
</dbReference>
<evidence type="ECO:0000256" key="7">
    <source>
        <dbReference type="ARBA" id="ARBA00022801"/>
    </source>
</evidence>
<dbReference type="OrthoDB" id="10059875at2759"/>
<dbReference type="SUPFAM" id="SSF53187">
    <property type="entry name" value="Zn-dependent exopeptidases"/>
    <property type="match status" value="1"/>
</dbReference>
<name>A0A6A5Y1U1_9PLEO</name>
<dbReference type="Proteomes" id="UP000799778">
    <property type="component" value="Unassembled WGS sequence"/>
</dbReference>
<dbReference type="PANTHER" id="PTHR42937:SF1">
    <property type="entry name" value="DIAMINOPROPIONATE AMMONIA-LYASE"/>
    <property type="match status" value="1"/>
</dbReference>
<evidence type="ECO:0000313" key="14">
    <source>
        <dbReference type="Proteomes" id="UP000799778"/>
    </source>
</evidence>
<keyword evidence="7" id="KW-0378">Hydrolase</keyword>
<dbReference type="InterPro" id="IPR001261">
    <property type="entry name" value="ArgE/DapE_CS"/>
</dbReference>
<dbReference type="NCBIfam" id="TIGR01910">
    <property type="entry name" value="DapE-ArgE"/>
    <property type="match status" value="1"/>
</dbReference>
<dbReference type="InterPro" id="IPR002933">
    <property type="entry name" value="Peptidase_M20"/>
</dbReference>
<dbReference type="EMBL" id="ML978067">
    <property type="protein sequence ID" value="KAF2019462.1"/>
    <property type="molecule type" value="Genomic_DNA"/>
</dbReference>
<dbReference type="InterPro" id="IPR011650">
    <property type="entry name" value="Peptidase_M20_dimer"/>
</dbReference>
<keyword evidence="8" id="KW-0862">Zinc</keyword>
<organism evidence="13 14">
    <name type="scientific">Aaosphaeria arxii CBS 175.79</name>
    <dbReference type="NCBI Taxonomy" id="1450172"/>
    <lineage>
        <taxon>Eukaryota</taxon>
        <taxon>Fungi</taxon>
        <taxon>Dikarya</taxon>
        <taxon>Ascomycota</taxon>
        <taxon>Pezizomycotina</taxon>
        <taxon>Dothideomycetes</taxon>
        <taxon>Pleosporomycetidae</taxon>
        <taxon>Pleosporales</taxon>
        <taxon>Pleosporales incertae sedis</taxon>
        <taxon>Aaosphaeria</taxon>
    </lineage>
</organism>
<dbReference type="GO" id="GO:0009014">
    <property type="term" value="F:succinyl-diaminopimelate desuccinylase activity"/>
    <property type="evidence" value="ECO:0007669"/>
    <property type="project" value="UniProtKB-EC"/>
</dbReference>
<protein>
    <recommendedName>
        <fullName evidence="6">Probable succinyl-diaminopimelate desuccinylase</fullName>
        <ecNumber evidence="5">3.5.1.18</ecNumber>
    </recommendedName>
</protein>
<evidence type="ECO:0000256" key="8">
    <source>
        <dbReference type="ARBA" id="ARBA00022833"/>
    </source>
</evidence>